<evidence type="ECO:0000313" key="3">
    <source>
        <dbReference type="EMBL" id="ADQ08264.1"/>
    </source>
</evidence>
<evidence type="ECO:0000313" key="4">
    <source>
        <dbReference type="Proteomes" id="UP000006890"/>
    </source>
</evidence>
<dbReference type="Proteomes" id="UP000006890">
    <property type="component" value="Chromosome"/>
</dbReference>
<reference key="1">
    <citation type="submission" date="2010-09" db="EMBL/GenBank/DDBJ databases">
        <title>Complete sequence of Caldicellulosiruptor hydrothermalis 108.</title>
        <authorList>
            <consortium name="US DOE Joint Genome Institute"/>
            <person name="Lucas S."/>
            <person name="Copeland A."/>
            <person name="Lapidus A."/>
            <person name="Cheng J.-F."/>
            <person name="Bruce D."/>
            <person name="Goodwin L."/>
            <person name="Pitluck S."/>
            <person name="Davenport K."/>
            <person name="Detter J.C."/>
            <person name="Han C."/>
            <person name="Tapia R."/>
            <person name="Land M."/>
            <person name="Hauser L."/>
            <person name="Chang Y.-J."/>
            <person name="Jeffries C."/>
            <person name="Kyrpides N."/>
            <person name="Ivanova N."/>
            <person name="Mikhailova N."/>
            <person name="Blumer-Schuette S.E."/>
            <person name="Kelly R.M."/>
            <person name="Woyke T."/>
        </authorList>
    </citation>
    <scope>NUCLEOTIDE SEQUENCE</scope>
    <source>
        <strain>108</strain>
    </source>
</reference>
<protein>
    <recommendedName>
        <fullName evidence="2">CRISPR type III-associated protein domain-containing protein</fullName>
    </recommendedName>
</protein>
<dbReference type="PROSITE" id="PS00018">
    <property type="entry name" value="EF_HAND_1"/>
    <property type="match status" value="1"/>
</dbReference>
<evidence type="ECO:0000259" key="2">
    <source>
        <dbReference type="Pfam" id="PF03787"/>
    </source>
</evidence>
<dbReference type="CDD" id="cd09726">
    <property type="entry name" value="RAMP_I_III"/>
    <property type="match status" value="1"/>
</dbReference>
<dbReference type="EMBL" id="CP002219">
    <property type="protein sequence ID" value="ADQ08264.1"/>
    <property type="molecule type" value="Genomic_DNA"/>
</dbReference>
<dbReference type="STRING" id="632292.Calhy_2574"/>
<dbReference type="RefSeq" id="WP_013404399.1">
    <property type="nucleotide sequence ID" value="NC_014652.1"/>
</dbReference>
<dbReference type="InterPro" id="IPR005537">
    <property type="entry name" value="RAMP_III_fam"/>
</dbReference>
<dbReference type="OrthoDB" id="12362at2"/>
<gene>
    <name evidence="3" type="ordered locus">Calhy_2574</name>
</gene>
<dbReference type="Pfam" id="PF03787">
    <property type="entry name" value="RAMPs"/>
    <property type="match status" value="1"/>
</dbReference>
<evidence type="ECO:0000256" key="1">
    <source>
        <dbReference type="ARBA" id="ARBA00023118"/>
    </source>
</evidence>
<dbReference type="InterPro" id="IPR018247">
    <property type="entry name" value="EF_Hand_1_Ca_BS"/>
</dbReference>
<feature type="domain" description="CRISPR type III-associated protein" evidence="2">
    <location>
        <begin position="26"/>
        <end position="202"/>
    </location>
</feature>
<proteinExistence type="predicted"/>
<reference evidence="3 4" key="2">
    <citation type="journal article" date="2011" name="J. Bacteriol.">
        <title>Complete genome sequences for the anaerobic, extremely thermophilic plant biomass-degrading bacteria Caldicellulosiruptor hydrothermalis, Caldicellulosiruptor kristjanssonii, Caldicellulosiruptor kronotskyensis, Caldicellulosiruptor owensenis, and Caldicellulosiruptor lactoaceticus.</title>
        <authorList>
            <person name="Blumer-Schuette S.E."/>
            <person name="Ozdemir I."/>
            <person name="Mistry D."/>
            <person name="Lucas S."/>
            <person name="Lapidus A."/>
            <person name="Cheng J.F."/>
            <person name="Goodwin L.A."/>
            <person name="Pitluck S."/>
            <person name="Land M.L."/>
            <person name="Hauser L.J."/>
            <person name="Woyke T."/>
            <person name="Mikhailova N."/>
            <person name="Pati A."/>
            <person name="Kyrpides N.C."/>
            <person name="Ivanova N."/>
            <person name="Detter J.C."/>
            <person name="Walston-Davenport K."/>
            <person name="Han S."/>
            <person name="Adams M.W."/>
            <person name="Kelly R.M."/>
        </authorList>
    </citation>
    <scope>NUCLEOTIDE SEQUENCE [LARGE SCALE GENOMIC DNA]</scope>
    <source>
        <strain evidence="4">DSM 18901 / VKM B-2411 / 108</strain>
    </source>
</reference>
<dbReference type="GO" id="GO:0051607">
    <property type="term" value="P:defense response to virus"/>
    <property type="evidence" value="ECO:0007669"/>
    <property type="project" value="UniProtKB-KW"/>
</dbReference>
<dbReference type="HOGENOM" id="CLU_081549_0_0_9"/>
<sequence>MKWYRLIFSQAQPIHIGSFIWGVVNETAAFIPGWTMWGALTNTYLRFNKFKDIEKSKEFFTKITNFYPAKACSKNEDKNQILSSLKCLFPKYEKGEFGFVEVPISEFDEDNNNFVSLDEFRFEFVDVIVSTAVEPVNRKAKDESLHEFEFILPKSKIDNCSLYWIGLIGFEDKEEYNEDLLKRYFSTLFVGGDIKYGYGKLELFDVQEIKKEEDLNSWNIKQDGRANIALESPLKQYVKFSGQECFEGEIKLIAEFDFSKNISEVSRASYYINIGSKIVSNMQSKNGDYNYLGNYFLYKGMLKP</sequence>
<keyword evidence="1" id="KW-0051">Antiviral defense</keyword>
<dbReference type="AlphaFoldDB" id="E4QAG0"/>
<keyword evidence="4" id="KW-1185">Reference proteome</keyword>
<dbReference type="eggNOG" id="COG1337">
    <property type="taxonomic scope" value="Bacteria"/>
</dbReference>
<dbReference type="KEGG" id="chd:Calhy_2574"/>
<accession>E4QAG0</accession>
<organism evidence="3 4">
    <name type="scientific">Caldicellulosiruptor hydrothermalis (strain DSM 18901 / VKM B-2411 / 108)</name>
    <dbReference type="NCBI Taxonomy" id="632292"/>
    <lineage>
        <taxon>Bacteria</taxon>
        <taxon>Bacillati</taxon>
        <taxon>Bacillota</taxon>
        <taxon>Bacillota incertae sedis</taxon>
        <taxon>Caldicellulosiruptorales</taxon>
        <taxon>Caldicellulosiruptoraceae</taxon>
        <taxon>Caldicellulosiruptor</taxon>
    </lineage>
</organism>
<name>E4QAG0_CALH1</name>